<keyword evidence="9" id="KW-1015">Disulfide bond</keyword>
<evidence type="ECO:0000313" key="15">
    <source>
        <dbReference type="EMBL" id="KAG0297896.1"/>
    </source>
</evidence>
<dbReference type="PANTHER" id="PTHR18929">
    <property type="entry name" value="PROTEIN DISULFIDE ISOMERASE"/>
    <property type="match status" value="1"/>
</dbReference>
<name>A0ABQ7KEW2_9FUNG</name>
<evidence type="ECO:0000256" key="10">
    <source>
        <dbReference type="ARBA" id="ARBA00023235"/>
    </source>
</evidence>
<dbReference type="Pfam" id="PF00085">
    <property type="entry name" value="Thioredoxin"/>
    <property type="match status" value="4"/>
</dbReference>
<accession>A0ABQ7KEW2</accession>
<dbReference type="PROSITE" id="PS00194">
    <property type="entry name" value="THIOREDOXIN_1"/>
    <property type="match status" value="1"/>
</dbReference>
<dbReference type="PANTHER" id="PTHR18929:SF132">
    <property type="entry name" value="PROTEIN DISULFIDE-ISOMERASE A3"/>
    <property type="match status" value="1"/>
</dbReference>
<comment type="catalytic activity">
    <reaction evidence="1 13">
        <text>Catalyzes the rearrangement of -S-S- bonds in proteins.</text>
        <dbReference type="EC" id="5.3.4.1"/>
    </reaction>
</comment>
<dbReference type="Pfam" id="PF13848">
    <property type="entry name" value="Thioredoxin_6"/>
    <property type="match status" value="1"/>
</dbReference>
<comment type="caution">
    <text evidence="15">The sequence shown here is derived from an EMBL/GenBank/DDBJ whole genome shotgun (WGS) entry which is preliminary data.</text>
</comment>
<evidence type="ECO:0000256" key="2">
    <source>
        <dbReference type="ARBA" id="ARBA00002692"/>
    </source>
</evidence>
<evidence type="ECO:0000256" key="5">
    <source>
        <dbReference type="ARBA" id="ARBA00012723"/>
    </source>
</evidence>
<dbReference type="SUPFAM" id="SSF52833">
    <property type="entry name" value="Thioredoxin-like"/>
    <property type="match status" value="6"/>
</dbReference>
<evidence type="ECO:0000256" key="11">
    <source>
        <dbReference type="ARBA" id="ARBA00023284"/>
    </source>
</evidence>
<comment type="similarity">
    <text evidence="4 12">Belongs to the protein disulfide isomerase family.</text>
</comment>
<dbReference type="PROSITE" id="PS51352">
    <property type="entry name" value="THIOREDOXIN_2"/>
    <property type="match status" value="4"/>
</dbReference>
<keyword evidence="8" id="KW-0256">Endoplasmic reticulum</keyword>
<evidence type="ECO:0000313" key="16">
    <source>
        <dbReference type="Proteomes" id="UP001194696"/>
    </source>
</evidence>
<evidence type="ECO:0000256" key="6">
    <source>
        <dbReference type="ARBA" id="ARBA00022729"/>
    </source>
</evidence>
<evidence type="ECO:0000256" key="7">
    <source>
        <dbReference type="ARBA" id="ARBA00022737"/>
    </source>
</evidence>
<dbReference type="Gene3D" id="3.40.30.10">
    <property type="entry name" value="Glutaredoxin"/>
    <property type="match status" value="6"/>
</dbReference>
<reference evidence="15 16" key="1">
    <citation type="journal article" date="2020" name="Fungal Divers.">
        <title>Resolving the Mortierellaceae phylogeny through synthesis of multi-gene phylogenetics and phylogenomics.</title>
        <authorList>
            <person name="Vandepol N."/>
            <person name="Liber J."/>
            <person name="Desiro A."/>
            <person name="Na H."/>
            <person name="Kennedy M."/>
            <person name="Barry K."/>
            <person name="Grigoriev I.V."/>
            <person name="Miller A.N."/>
            <person name="O'Donnell K."/>
            <person name="Stajich J.E."/>
            <person name="Bonito G."/>
        </authorList>
    </citation>
    <scope>NUCLEOTIDE SEQUENCE [LARGE SCALE GENOMIC DNA]</scope>
    <source>
        <strain evidence="15 16">AD045</strain>
    </source>
</reference>
<dbReference type="InterPro" id="IPR013766">
    <property type="entry name" value="Thioredoxin_domain"/>
</dbReference>
<dbReference type="EC" id="5.3.4.1" evidence="5 13"/>
<feature type="domain" description="Thioredoxin" evidence="14">
    <location>
        <begin position="337"/>
        <end position="464"/>
    </location>
</feature>
<comment type="subcellular location">
    <subcellularLocation>
        <location evidence="3">Endoplasmic reticulum lumen</location>
    </subcellularLocation>
</comment>
<feature type="domain" description="Thioredoxin" evidence="14">
    <location>
        <begin position="607"/>
        <end position="736"/>
    </location>
</feature>
<keyword evidence="10 13" id="KW-0413">Isomerase</keyword>
<keyword evidence="6 13" id="KW-0732">Signal</keyword>
<evidence type="ECO:0000256" key="4">
    <source>
        <dbReference type="ARBA" id="ARBA00006347"/>
    </source>
</evidence>
<dbReference type="PRINTS" id="PR00421">
    <property type="entry name" value="THIOREDOXIN"/>
</dbReference>
<dbReference type="InterPro" id="IPR005792">
    <property type="entry name" value="Prot_disulphide_isomerase"/>
</dbReference>
<evidence type="ECO:0000256" key="3">
    <source>
        <dbReference type="ARBA" id="ARBA00004319"/>
    </source>
</evidence>
<sequence length="753" mass="84185">MRISNAIALVTLAATAMFTGITYGAADSEVQVLTSENFKDMINQKFVLVDFYAPWCGHCQNLEPEYETAAKMLKEDETIQLAKIDCVAEKEICKSYEVGSYPTLKIFREGVPRDYKGTRKSDGIVSYLKKHAAPPVTVLTAETLPAFAESERVVVVVVLPANDPQREEVDKIARYYRDDFIFGVVEEHPDVKAPAVVLYKKFDEGKNILEGEITDATLVNFVRANCLPTIDEIGSTNYAHYMDATIPLAYLFYGAVEQRDKLKEDFEAIAKEWKGKVNFVYLDALKYGAHATNVGLKEEWPAFAIQDVNTAEKFPLEQNDEPLTAERIKQHISEVVSGIQKAKIKSEAIPESNDGNVKIVVAHNYDEIVHDKEKDVLIEYYAPWCGFCKHLEPIYDELGALYKGSNIVIAKLDATANDLPASVPFAVNGYPTIKFKKAHQDNYIDYSGERTAASFVDFLRKNAVNQVDIADPEGLYEPKLKSEPVPKIQDGPVTVVVADNYEDVVHDNEKDVLIEFYAPWCGFCKRLAPIYDELGALYKGSNVVIGKFDITTNDIPSSVHFSVTGYPTIKFKKAGAKDYIDYTGERTAAAFVDFIRKNAANKVEIADPQGLYEPKLKSEAVPESQDGPVTVVVADNYEKIVHDNDKDVLIEFYAPWCGFCKRMAPIYDELGALYKGSNIVVAKLDATANDLPSSVPFSVSGYPTIKFKKAGTKDYIEYEGERTTEAFITFLEKNAVNKVEVKNDTKKEKRDEL</sequence>
<dbReference type="CDD" id="cd02995">
    <property type="entry name" value="PDI_a_PDI_a'_C"/>
    <property type="match status" value="3"/>
</dbReference>
<dbReference type="EMBL" id="JAAAIM010000020">
    <property type="protein sequence ID" value="KAG0297896.1"/>
    <property type="molecule type" value="Genomic_DNA"/>
</dbReference>
<comment type="function">
    <text evidence="2">Participates in the folding of proteins containing disulfide bonds, may be involved in glycosylation, prolyl hydroxylation and triglyceride transfer.</text>
</comment>
<gene>
    <name evidence="15" type="primary">PDI1_1</name>
    <name evidence="15" type="ORF">BGZ96_004249</name>
</gene>
<evidence type="ECO:0000256" key="1">
    <source>
        <dbReference type="ARBA" id="ARBA00001182"/>
    </source>
</evidence>
<evidence type="ECO:0000256" key="8">
    <source>
        <dbReference type="ARBA" id="ARBA00022824"/>
    </source>
</evidence>
<proteinExistence type="inferred from homology"/>
<feature type="chain" id="PRO_5044987036" description="Protein disulfide-isomerase" evidence="13">
    <location>
        <begin position="25"/>
        <end position="753"/>
    </location>
</feature>
<evidence type="ECO:0000256" key="9">
    <source>
        <dbReference type="ARBA" id="ARBA00023157"/>
    </source>
</evidence>
<evidence type="ECO:0000256" key="13">
    <source>
        <dbReference type="RuleBase" id="RU361130"/>
    </source>
</evidence>
<feature type="domain" description="Thioredoxin" evidence="14">
    <location>
        <begin position="12"/>
        <end position="133"/>
    </location>
</feature>
<keyword evidence="7" id="KW-0677">Repeat</keyword>
<organism evidence="15 16">
    <name type="scientific">Linnemannia gamsii</name>
    <dbReference type="NCBI Taxonomy" id="64522"/>
    <lineage>
        <taxon>Eukaryota</taxon>
        <taxon>Fungi</taxon>
        <taxon>Fungi incertae sedis</taxon>
        <taxon>Mucoromycota</taxon>
        <taxon>Mortierellomycotina</taxon>
        <taxon>Mortierellomycetes</taxon>
        <taxon>Mortierellales</taxon>
        <taxon>Mortierellaceae</taxon>
        <taxon>Linnemannia</taxon>
    </lineage>
</organism>
<feature type="signal peptide" evidence="13">
    <location>
        <begin position="1"/>
        <end position="24"/>
    </location>
</feature>
<dbReference type="InterPro" id="IPR017937">
    <property type="entry name" value="Thioredoxin_CS"/>
</dbReference>
<dbReference type="CDD" id="cd02961">
    <property type="entry name" value="PDI_a_family"/>
    <property type="match status" value="1"/>
</dbReference>
<keyword evidence="16" id="KW-1185">Reference proteome</keyword>
<feature type="domain" description="Thioredoxin" evidence="14">
    <location>
        <begin position="471"/>
        <end position="600"/>
    </location>
</feature>
<dbReference type="InterPro" id="IPR005788">
    <property type="entry name" value="PDI_thioredoxin-like_dom"/>
</dbReference>
<evidence type="ECO:0000259" key="14">
    <source>
        <dbReference type="PROSITE" id="PS51352"/>
    </source>
</evidence>
<dbReference type="CDD" id="cd02981">
    <property type="entry name" value="PDI_b_family"/>
    <property type="match status" value="1"/>
</dbReference>
<dbReference type="CDD" id="cd02982">
    <property type="entry name" value="PDI_b'_family"/>
    <property type="match status" value="1"/>
</dbReference>
<dbReference type="NCBIfam" id="TIGR01130">
    <property type="entry name" value="ER_PDI_fam"/>
    <property type="match status" value="1"/>
</dbReference>
<dbReference type="NCBIfam" id="TIGR01126">
    <property type="entry name" value="pdi_dom"/>
    <property type="match status" value="2"/>
</dbReference>
<dbReference type="InterPro" id="IPR036249">
    <property type="entry name" value="Thioredoxin-like_sf"/>
</dbReference>
<dbReference type="Proteomes" id="UP001194696">
    <property type="component" value="Unassembled WGS sequence"/>
</dbReference>
<keyword evidence="11" id="KW-0676">Redox-active center</keyword>
<protein>
    <recommendedName>
        <fullName evidence="5 13">Protein disulfide-isomerase</fullName>
        <ecNumber evidence="5 13">5.3.4.1</ecNumber>
    </recommendedName>
</protein>
<evidence type="ECO:0000256" key="12">
    <source>
        <dbReference type="RuleBase" id="RU004208"/>
    </source>
</evidence>